<feature type="compositionally biased region" description="Basic and acidic residues" evidence="1">
    <location>
        <begin position="187"/>
        <end position="202"/>
    </location>
</feature>
<feature type="compositionally biased region" description="Basic and acidic residues" evidence="1">
    <location>
        <begin position="314"/>
        <end position="323"/>
    </location>
</feature>
<accession>A0A9P0JMD9</accession>
<organism evidence="3 4">
    <name type="scientific">Acanthoscelides obtectus</name>
    <name type="common">Bean weevil</name>
    <name type="synonym">Bruchus obtectus</name>
    <dbReference type="NCBI Taxonomy" id="200917"/>
    <lineage>
        <taxon>Eukaryota</taxon>
        <taxon>Metazoa</taxon>
        <taxon>Ecdysozoa</taxon>
        <taxon>Arthropoda</taxon>
        <taxon>Hexapoda</taxon>
        <taxon>Insecta</taxon>
        <taxon>Pterygota</taxon>
        <taxon>Neoptera</taxon>
        <taxon>Endopterygota</taxon>
        <taxon>Coleoptera</taxon>
        <taxon>Polyphaga</taxon>
        <taxon>Cucujiformia</taxon>
        <taxon>Chrysomeloidea</taxon>
        <taxon>Chrysomelidae</taxon>
        <taxon>Bruchinae</taxon>
        <taxon>Bruchini</taxon>
        <taxon>Acanthoscelides</taxon>
    </lineage>
</organism>
<feature type="chain" id="PRO_5040208104" evidence="2">
    <location>
        <begin position="17"/>
        <end position="480"/>
    </location>
</feature>
<evidence type="ECO:0000256" key="1">
    <source>
        <dbReference type="SAM" id="MobiDB-lite"/>
    </source>
</evidence>
<keyword evidence="2" id="KW-0732">Signal</keyword>
<keyword evidence="4" id="KW-1185">Reference proteome</keyword>
<gene>
    <name evidence="3" type="ORF">ACAOBT_LOCUS2165</name>
</gene>
<feature type="region of interest" description="Disordered" evidence="1">
    <location>
        <begin position="314"/>
        <end position="361"/>
    </location>
</feature>
<feature type="region of interest" description="Disordered" evidence="1">
    <location>
        <begin position="141"/>
        <end position="202"/>
    </location>
</feature>
<sequence>MLLPIFLLLSCSSAISQQYYQIEDIPIEQFVQTELEDDAIDFELMPRQPRSFLKSQLDKTTSDQSRPRSRRDISVTPTTLSTPIDITSIVNDIGKPLELVIIDPDNTTEKPLGVVTELPVTDETEDNNVLINDYIRFRRNAGHQKGSETERNVGGQDRNEPSETKPKHSLDPFSNLQKLVPSPSEHFITRESSREPRGATKDQWVKQQYPVRNDEIYDDPAPRENVRAPRVNFVTHGLGPPPPRYGREPRVESRDIRNPRDPIGEHREPRGMVGLNKDFYERQLIRDLSSEMDYYYPRYSRPWRQGREDPYYYRAEPRDRYSREPPPSRYRNSRVPPIPPVAPYYDRPRAPFEEPSTVPPKRKQRRIIYYANLPDPPRTPPNVDLRERYDYRDRYDDRYYTADPYRGPPRTPPYRNKAYLKDRYGETVPSSDKTTLYPVKVGANLNVREVKKVPEGRIYSNVDNRARYGEDTLPYPSDRL</sequence>
<dbReference type="AlphaFoldDB" id="A0A9P0JMD9"/>
<dbReference type="OrthoDB" id="7671074at2759"/>
<dbReference type="EMBL" id="CAKOFQ010006671">
    <property type="protein sequence ID" value="CAH1957556.1"/>
    <property type="molecule type" value="Genomic_DNA"/>
</dbReference>
<feature type="region of interest" description="Disordered" evidence="1">
    <location>
        <begin position="233"/>
        <end position="270"/>
    </location>
</feature>
<proteinExistence type="predicted"/>
<dbReference type="Proteomes" id="UP001152888">
    <property type="component" value="Unassembled WGS sequence"/>
</dbReference>
<feature type="compositionally biased region" description="Basic and acidic residues" evidence="1">
    <location>
        <begin position="145"/>
        <end position="170"/>
    </location>
</feature>
<evidence type="ECO:0000256" key="2">
    <source>
        <dbReference type="SAM" id="SignalP"/>
    </source>
</evidence>
<feature type="region of interest" description="Disordered" evidence="1">
    <location>
        <begin position="53"/>
        <end position="77"/>
    </location>
</feature>
<name>A0A9P0JMD9_ACAOB</name>
<reference evidence="3" key="1">
    <citation type="submission" date="2022-03" db="EMBL/GenBank/DDBJ databases">
        <authorList>
            <person name="Sayadi A."/>
        </authorList>
    </citation>
    <scope>NUCLEOTIDE SEQUENCE</scope>
</reference>
<evidence type="ECO:0000313" key="3">
    <source>
        <dbReference type="EMBL" id="CAH1957556.1"/>
    </source>
</evidence>
<feature type="signal peptide" evidence="2">
    <location>
        <begin position="1"/>
        <end position="16"/>
    </location>
</feature>
<evidence type="ECO:0000313" key="4">
    <source>
        <dbReference type="Proteomes" id="UP001152888"/>
    </source>
</evidence>
<feature type="compositionally biased region" description="Basic and acidic residues" evidence="1">
    <location>
        <begin position="245"/>
        <end position="270"/>
    </location>
</feature>
<protein>
    <submittedName>
        <fullName evidence="3">Uncharacterized protein</fullName>
    </submittedName>
</protein>
<comment type="caution">
    <text evidence="3">The sequence shown here is derived from an EMBL/GenBank/DDBJ whole genome shotgun (WGS) entry which is preliminary data.</text>
</comment>